<sequence>MVKLQNTNRSYFSVSIVLTLALVLELHHLIIEYPILTLNINLSSLGRTFLPPDP</sequence>
<comment type="caution">
    <text evidence="2">The sequence shown here is derived from an EMBL/GenBank/DDBJ whole genome shotgun (WGS) entry which is preliminary data.</text>
</comment>
<gene>
    <name evidence="2" type="ORF">SMN809_LOCUS84851</name>
</gene>
<evidence type="ECO:0000256" key="1">
    <source>
        <dbReference type="SAM" id="Phobius"/>
    </source>
</evidence>
<dbReference type="Proteomes" id="UP000676336">
    <property type="component" value="Unassembled WGS sequence"/>
</dbReference>
<feature type="transmembrane region" description="Helical" evidence="1">
    <location>
        <begin position="12"/>
        <end position="31"/>
    </location>
</feature>
<evidence type="ECO:0000313" key="3">
    <source>
        <dbReference type="Proteomes" id="UP000676336"/>
    </source>
</evidence>
<evidence type="ECO:0000313" key="2">
    <source>
        <dbReference type="EMBL" id="CAF5226568.1"/>
    </source>
</evidence>
<accession>A0A8S3K5H9</accession>
<keyword evidence="1" id="KW-0472">Membrane</keyword>
<dbReference type="EMBL" id="CAJOBI010361887">
    <property type="protein sequence ID" value="CAF5226568.1"/>
    <property type="molecule type" value="Genomic_DNA"/>
</dbReference>
<keyword evidence="1" id="KW-1133">Transmembrane helix</keyword>
<feature type="non-terminal residue" evidence="2">
    <location>
        <position position="54"/>
    </location>
</feature>
<name>A0A8S3K5H9_9BILA</name>
<reference evidence="2" key="1">
    <citation type="submission" date="2021-02" db="EMBL/GenBank/DDBJ databases">
        <authorList>
            <person name="Nowell W R."/>
        </authorList>
    </citation>
    <scope>NUCLEOTIDE SEQUENCE</scope>
</reference>
<protein>
    <submittedName>
        <fullName evidence="2">Uncharacterized protein</fullName>
    </submittedName>
</protein>
<keyword evidence="1" id="KW-0812">Transmembrane</keyword>
<organism evidence="2 3">
    <name type="scientific">Rotaria magnacalcarata</name>
    <dbReference type="NCBI Taxonomy" id="392030"/>
    <lineage>
        <taxon>Eukaryota</taxon>
        <taxon>Metazoa</taxon>
        <taxon>Spiralia</taxon>
        <taxon>Gnathifera</taxon>
        <taxon>Rotifera</taxon>
        <taxon>Eurotatoria</taxon>
        <taxon>Bdelloidea</taxon>
        <taxon>Philodinida</taxon>
        <taxon>Philodinidae</taxon>
        <taxon>Rotaria</taxon>
    </lineage>
</organism>
<dbReference type="AlphaFoldDB" id="A0A8S3K5H9"/>
<proteinExistence type="predicted"/>